<comment type="caution">
    <text evidence="1">The sequence shown here is derived from an EMBL/GenBank/DDBJ whole genome shotgun (WGS) entry which is preliminary data.</text>
</comment>
<organism evidence="1">
    <name type="scientific">Ignisphaera aggregans</name>
    <dbReference type="NCBI Taxonomy" id="334771"/>
    <lineage>
        <taxon>Archaea</taxon>
        <taxon>Thermoproteota</taxon>
        <taxon>Thermoprotei</taxon>
        <taxon>Desulfurococcales</taxon>
        <taxon>Desulfurococcaceae</taxon>
        <taxon>Ignisphaera</taxon>
    </lineage>
</organism>
<accession>A0A7J3Z6W8</accession>
<dbReference type="EMBL" id="DRYQ01000048">
    <property type="protein sequence ID" value="HHQ50345.1"/>
    <property type="molecule type" value="Genomic_DNA"/>
</dbReference>
<proteinExistence type="predicted"/>
<reference evidence="1" key="1">
    <citation type="journal article" date="2020" name="mSystems">
        <title>Genome- and Community-Level Interaction Insights into Carbon Utilization and Element Cycling Functions of Hydrothermarchaeota in Hydrothermal Sediment.</title>
        <authorList>
            <person name="Zhou Z."/>
            <person name="Liu Y."/>
            <person name="Xu W."/>
            <person name="Pan J."/>
            <person name="Luo Z.H."/>
            <person name="Li M."/>
        </authorList>
    </citation>
    <scope>NUCLEOTIDE SEQUENCE [LARGE SCALE GENOMIC DNA]</scope>
    <source>
        <strain evidence="1">SpSt-1105</strain>
    </source>
</reference>
<name>A0A7J3Z6W8_9CREN</name>
<sequence length="182" mass="21188">MNSGTRNETKSLCNCDSRALSLIDLISIHQQCRGYHQEAKFVEQVQRQYMKLLKRICICICDKSQRACPVIPFCIDSGGWRYDVLIIDGKTSICEEVELKLDVRSSTEAIEKFKEAVIRKFNYSCCADYCKKKYRTIVFKERNTAEAVRKNLVKQMSRVKRIKMNITSVDTLTLSLFTLRYE</sequence>
<evidence type="ECO:0000313" key="1">
    <source>
        <dbReference type="EMBL" id="HHQ50345.1"/>
    </source>
</evidence>
<dbReference type="AlphaFoldDB" id="A0A7J3Z6W8"/>
<gene>
    <name evidence="1" type="ORF">ENM66_03230</name>
</gene>
<protein>
    <submittedName>
        <fullName evidence="1">Uncharacterized protein</fullName>
    </submittedName>
</protein>